<gene>
    <name evidence="9" type="ORF">GBK04_02040</name>
</gene>
<feature type="domain" description="ABC3 transporter permease C-terminal" evidence="8">
    <location>
        <begin position="246"/>
        <end position="375"/>
    </location>
</feature>
<dbReference type="GO" id="GO:0098797">
    <property type="term" value="C:plasma membrane protein complex"/>
    <property type="evidence" value="ECO:0007669"/>
    <property type="project" value="TreeGrafter"/>
</dbReference>
<comment type="subcellular location">
    <subcellularLocation>
        <location evidence="1">Cell membrane</location>
        <topology evidence="1">Multi-pass membrane protein</topology>
    </subcellularLocation>
</comment>
<evidence type="ECO:0000256" key="2">
    <source>
        <dbReference type="ARBA" id="ARBA00005236"/>
    </source>
</evidence>
<keyword evidence="4 7" id="KW-0812">Transmembrane</keyword>
<dbReference type="Pfam" id="PF02687">
    <property type="entry name" value="FtsX"/>
    <property type="match status" value="1"/>
</dbReference>
<keyword evidence="5 7" id="KW-1133">Transmembrane helix</keyword>
<evidence type="ECO:0000313" key="9">
    <source>
        <dbReference type="EMBL" id="MPR32157.1"/>
    </source>
</evidence>
<comment type="caution">
    <text evidence="9">The sequence shown here is derived from an EMBL/GenBank/DDBJ whole genome shotgun (WGS) entry which is preliminary data.</text>
</comment>
<dbReference type="InterPro" id="IPR003838">
    <property type="entry name" value="ABC3_permease_C"/>
</dbReference>
<dbReference type="InterPro" id="IPR051447">
    <property type="entry name" value="Lipoprotein-release_system"/>
</dbReference>
<keyword evidence="6 7" id="KW-0472">Membrane</keyword>
<keyword evidence="10" id="KW-1185">Reference proteome</keyword>
<evidence type="ECO:0000256" key="5">
    <source>
        <dbReference type="ARBA" id="ARBA00022989"/>
    </source>
</evidence>
<proteinExistence type="inferred from homology"/>
<sequence>MKLAFQLALRNLLGSGLRTGLNAGVLSFSFVLIIFFNGMLDGWNEQARRDGIAWEFGQGQLLHEAYDPQDPFSIQEGHGPVPRAQGTLVPILMRQASIYPEGRMLSVILKGIDPAQKTLKLPTRKLAVSRAEVPAIIGQRMAESAHLKVGDQVLLRWRDRHGTFDAGSATIVDVFDTDVSAVDNGQIWIDINQLWEMTGLTGQATLAVFDSEPDNPQVAGWTFKSKETLLQNITQIIEMKKSSGYILFILLLGIALLAIFDTQVLSIFRRQKEIGTYVALGMTRQQVVGLFTVEGGMYSLFALAAGALYGIPLFIYFANHGIGIPPASQNMGVALAERIFPVYGLMLVAGTMLVIVLASTLVSYLPARKIATMNPVNALKGKLQ</sequence>
<feature type="transmembrane region" description="Helical" evidence="7">
    <location>
        <begin position="20"/>
        <end position="40"/>
    </location>
</feature>
<dbReference type="Proteomes" id="UP000479293">
    <property type="component" value="Unassembled WGS sequence"/>
</dbReference>
<accession>A0A7C9BF38</accession>
<dbReference type="GO" id="GO:0044874">
    <property type="term" value="P:lipoprotein localization to outer membrane"/>
    <property type="evidence" value="ECO:0007669"/>
    <property type="project" value="TreeGrafter"/>
</dbReference>
<feature type="transmembrane region" description="Helical" evidence="7">
    <location>
        <begin position="339"/>
        <end position="365"/>
    </location>
</feature>
<keyword evidence="3" id="KW-1003">Cell membrane</keyword>
<evidence type="ECO:0000256" key="4">
    <source>
        <dbReference type="ARBA" id="ARBA00022692"/>
    </source>
</evidence>
<evidence type="ECO:0000256" key="1">
    <source>
        <dbReference type="ARBA" id="ARBA00004651"/>
    </source>
</evidence>
<organism evidence="9 10">
    <name type="scientific">Salmonirosea aquatica</name>
    <dbReference type="NCBI Taxonomy" id="2654236"/>
    <lineage>
        <taxon>Bacteria</taxon>
        <taxon>Pseudomonadati</taxon>
        <taxon>Bacteroidota</taxon>
        <taxon>Cytophagia</taxon>
        <taxon>Cytophagales</taxon>
        <taxon>Spirosomataceae</taxon>
        <taxon>Salmonirosea</taxon>
    </lineage>
</organism>
<evidence type="ECO:0000256" key="7">
    <source>
        <dbReference type="SAM" id="Phobius"/>
    </source>
</evidence>
<dbReference type="PANTHER" id="PTHR30489:SF0">
    <property type="entry name" value="LIPOPROTEIN-RELEASING SYSTEM TRANSMEMBRANE PROTEIN LOLE"/>
    <property type="match status" value="1"/>
</dbReference>
<evidence type="ECO:0000313" key="10">
    <source>
        <dbReference type="Proteomes" id="UP000479293"/>
    </source>
</evidence>
<reference evidence="9 10" key="1">
    <citation type="submission" date="2019-10" db="EMBL/GenBank/DDBJ databases">
        <title>Draft Genome Sequence of Cytophagaceae sp. SJW1-29.</title>
        <authorList>
            <person name="Choi A."/>
        </authorList>
    </citation>
    <scope>NUCLEOTIDE SEQUENCE [LARGE SCALE GENOMIC DNA]</scope>
    <source>
        <strain evidence="9 10">SJW1-29</strain>
    </source>
</reference>
<evidence type="ECO:0000259" key="8">
    <source>
        <dbReference type="Pfam" id="PF02687"/>
    </source>
</evidence>
<protein>
    <submittedName>
        <fullName evidence="9">FtsX-like permease family protein</fullName>
    </submittedName>
</protein>
<evidence type="ECO:0000256" key="6">
    <source>
        <dbReference type="ARBA" id="ARBA00023136"/>
    </source>
</evidence>
<name>A0A7C9BF38_9BACT</name>
<comment type="similarity">
    <text evidence="2">Belongs to the ABC-4 integral membrane protein family. LolC/E subfamily.</text>
</comment>
<dbReference type="PANTHER" id="PTHR30489">
    <property type="entry name" value="LIPOPROTEIN-RELEASING SYSTEM TRANSMEMBRANE PROTEIN LOLE"/>
    <property type="match status" value="1"/>
</dbReference>
<dbReference type="AlphaFoldDB" id="A0A7C9BF38"/>
<feature type="transmembrane region" description="Helical" evidence="7">
    <location>
        <begin position="245"/>
        <end position="268"/>
    </location>
</feature>
<evidence type="ECO:0000256" key="3">
    <source>
        <dbReference type="ARBA" id="ARBA00022475"/>
    </source>
</evidence>
<dbReference type="EMBL" id="WHLY01000002">
    <property type="protein sequence ID" value="MPR32157.1"/>
    <property type="molecule type" value="Genomic_DNA"/>
</dbReference>
<dbReference type="RefSeq" id="WP_152756412.1">
    <property type="nucleotide sequence ID" value="NZ_WHLY01000002.1"/>
</dbReference>